<dbReference type="SUPFAM" id="SSF56091">
    <property type="entry name" value="DNA ligase/mRNA capping enzyme, catalytic domain"/>
    <property type="match status" value="1"/>
</dbReference>
<dbReference type="Pfam" id="PF09414">
    <property type="entry name" value="RNA_ligase"/>
    <property type="match status" value="1"/>
</dbReference>
<evidence type="ECO:0000313" key="3">
    <source>
        <dbReference type="EMBL" id="RIA95193.1"/>
    </source>
</evidence>
<dbReference type="AlphaFoldDB" id="A0A397TA95"/>
<dbReference type="Gene3D" id="3.30.1490.70">
    <property type="match status" value="1"/>
</dbReference>
<feature type="domain" description="RNA ligase" evidence="1">
    <location>
        <begin position="28"/>
        <end position="228"/>
    </location>
</feature>
<dbReference type="Gene3D" id="3.30.470.30">
    <property type="entry name" value="DNA ligase/mRNA capping enzyme"/>
    <property type="match status" value="1"/>
</dbReference>
<dbReference type="InterPro" id="IPR041948">
    <property type="entry name" value="Rnl1/2_C_sf"/>
</dbReference>
<protein>
    <recommendedName>
        <fullName evidence="5">RNA ligase domain-containing protein</fullName>
    </recommendedName>
</protein>
<evidence type="ECO:0008006" key="5">
    <source>
        <dbReference type="Google" id="ProtNLM"/>
    </source>
</evidence>
<organism evidence="3 4">
    <name type="scientific">Glomus cerebriforme</name>
    <dbReference type="NCBI Taxonomy" id="658196"/>
    <lineage>
        <taxon>Eukaryota</taxon>
        <taxon>Fungi</taxon>
        <taxon>Fungi incertae sedis</taxon>
        <taxon>Mucoromycota</taxon>
        <taxon>Glomeromycotina</taxon>
        <taxon>Glomeromycetes</taxon>
        <taxon>Glomerales</taxon>
        <taxon>Glomeraceae</taxon>
        <taxon>Glomus</taxon>
    </lineage>
</organism>
<dbReference type="Proteomes" id="UP000265703">
    <property type="component" value="Unassembled WGS sequence"/>
</dbReference>
<name>A0A397TA95_9GLOM</name>
<dbReference type="EMBL" id="QKYT01000066">
    <property type="protein sequence ID" value="RIA95193.1"/>
    <property type="molecule type" value="Genomic_DNA"/>
</dbReference>
<feature type="domain" description="RNA ligase 2 C-terminal" evidence="2">
    <location>
        <begin position="281"/>
        <end position="348"/>
    </location>
</feature>
<accession>A0A397TA95</accession>
<dbReference type="InterPro" id="IPR021122">
    <property type="entry name" value="RNA_ligase_dom_REL/Rnl2"/>
</dbReference>
<evidence type="ECO:0000259" key="1">
    <source>
        <dbReference type="Pfam" id="PF09414"/>
    </source>
</evidence>
<comment type="caution">
    <text evidence="3">The sequence shown here is derived from an EMBL/GenBank/DDBJ whole genome shotgun (WGS) entry which is preliminary data.</text>
</comment>
<evidence type="ECO:0000313" key="4">
    <source>
        <dbReference type="Proteomes" id="UP000265703"/>
    </source>
</evidence>
<dbReference type="InterPro" id="IPR040609">
    <property type="entry name" value="Rnl2_C"/>
</dbReference>
<dbReference type="Pfam" id="PF18043">
    <property type="entry name" value="T4_Rnl2_C"/>
    <property type="match status" value="1"/>
</dbReference>
<proteinExistence type="predicted"/>
<evidence type="ECO:0000259" key="2">
    <source>
        <dbReference type="Pfam" id="PF18043"/>
    </source>
</evidence>
<gene>
    <name evidence="3" type="ORF">C1645_817038</name>
</gene>
<reference evidence="3 4" key="1">
    <citation type="submission" date="2018-06" db="EMBL/GenBank/DDBJ databases">
        <title>Comparative genomics reveals the genomic features of Rhizophagus irregularis, R. cerebriforme, R. diaphanum and Gigaspora rosea, and their symbiotic lifestyle signature.</title>
        <authorList>
            <person name="Morin E."/>
            <person name="San Clemente H."/>
            <person name="Chen E.C.H."/>
            <person name="De La Providencia I."/>
            <person name="Hainaut M."/>
            <person name="Kuo A."/>
            <person name="Kohler A."/>
            <person name="Murat C."/>
            <person name="Tang N."/>
            <person name="Roy S."/>
            <person name="Loubradou J."/>
            <person name="Henrissat B."/>
            <person name="Grigoriev I.V."/>
            <person name="Corradi N."/>
            <person name="Roux C."/>
            <person name="Martin F.M."/>
        </authorList>
    </citation>
    <scope>NUCLEOTIDE SEQUENCE [LARGE SCALE GENOMIC DNA]</scope>
    <source>
        <strain evidence="3 4">DAOM 227022</strain>
    </source>
</reference>
<dbReference type="Gene3D" id="1.10.10.1810">
    <property type="entry name" value="RNA ligase"/>
    <property type="match status" value="1"/>
</dbReference>
<dbReference type="OrthoDB" id="6142248at2759"/>
<keyword evidence="4" id="KW-1185">Reference proteome</keyword>
<sequence>MVNLSFIQYSSIDNYNDAKREENFDNFDWIVCEKIHGANFSFITNGDSIVCARRSSIIKSGEEFFGYQRIFKKYKDSIMDLWKVMNDQQKIRGLNKQIIVYGELFGGYYPHPLVKPVKDIKPVQKGIYYCPEIEWKAFDINDGEDFVEWDTMKTLLNDSNVPFVGELSRGSFLECKDYNPEFSSTIPQEFHLPSFQNLNFMNKVEGIVIRPLKNLLTTKGDRVILKIKTQDFDERTCGKVKPPEFSTLLETSNDQGNANISYLYNTGSYEKKVNSVNPKIFLSFVNKNRLESVISKVGNLTQENKEQFITLLFEDAMDDINKCIDMKEKFSLMSKKNKKKVNRLLFAESKEVIQRYIENDKE</sequence>